<keyword evidence="10 14" id="KW-0067">ATP-binding</keyword>
<feature type="region of interest" description="Disordered" evidence="15">
    <location>
        <begin position="625"/>
        <end position="646"/>
    </location>
</feature>
<dbReference type="SMART" id="SM00387">
    <property type="entry name" value="HATPase_c"/>
    <property type="match status" value="1"/>
</dbReference>
<dbReference type="InterPro" id="IPR003660">
    <property type="entry name" value="HAMP_dom"/>
</dbReference>
<dbReference type="Pfam" id="PF13675">
    <property type="entry name" value="PilJ"/>
    <property type="match status" value="1"/>
</dbReference>
<feature type="transmembrane region" description="Helical" evidence="16">
    <location>
        <begin position="171"/>
        <end position="191"/>
    </location>
</feature>
<name>W0DI02_9GAMM</name>
<dbReference type="GO" id="GO:0005886">
    <property type="term" value="C:plasma membrane"/>
    <property type="evidence" value="ECO:0007669"/>
    <property type="project" value="UniProtKB-SubCell"/>
</dbReference>
<evidence type="ECO:0000313" key="19">
    <source>
        <dbReference type="EMBL" id="AHE98244.1"/>
    </source>
</evidence>
<keyword evidence="9 14" id="KW-0418">Kinase</keyword>
<dbReference type="Proteomes" id="UP000005289">
    <property type="component" value="Chromosome"/>
</dbReference>
<evidence type="ECO:0000259" key="17">
    <source>
        <dbReference type="PROSITE" id="PS50109"/>
    </source>
</evidence>
<keyword evidence="12 14" id="KW-0902">Two-component regulatory system</keyword>
<dbReference type="Pfam" id="PF02518">
    <property type="entry name" value="HATPase_c"/>
    <property type="match status" value="1"/>
</dbReference>
<dbReference type="InterPro" id="IPR042295">
    <property type="entry name" value="NarX-like_N_sf"/>
</dbReference>
<dbReference type="CDD" id="cd06225">
    <property type="entry name" value="HAMP"/>
    <property type="match status" value="1"/>
</dbReference>
<evidence type="ECO:0000256" key="16">
    <source>
        <dbReference type="SAM" id="Phobius"/>
    </source>
</evidence>
<dbReference type="InterPro" id="IPR029016">
    <property type="entry name" value="GAF-like_dom_sf"/>
</dbReference>
<keyword evidence="5" id="KW-0597">Phosphoprotein</keyword>
<dbReference type="SUPFAM" id="SSF55874">
    <property type="entry name" value="ATPase domain of HSP90 chaperone/DNA topoisomerase II/histidine kinase"/>
    <property type="match status" value="1"/>
</dbReference>
<dbReference type="InterPro" id="IPR011712">
    <property type="entry name" value="Sig_transdc_His_kin_sub3_dim/P"/>
</dbReference>
<dbReference type="Gene3D" id="1.20.5.1930">
    <property type="match status" value="1"/>
</dbReference>
<dbReference type="PIRSF" id="PIRSF003167">
    <property type="entry name" value="STHK_NarX/NarQ"/>
    <property type="match status" value="1"/>
</dbReference>
<dbReference type="EC" id="2.7.13.3" evidence="14"/>
<dbReference type="PANTHER" id="PTHR24421:SF10">
    <property type="entry name" value="NITRATE_NITRITE SENSOR PROTEIN NARQ"/>
    <property type="match status" value="1"/>
</dbReference>
<dbReference type="PROSITE" id="PS50109">
    <property type="entry name" value="HIS_KIN"/>
    <property type="match status" value="1"/>
</dbReference>
<feature type="domain" description="HAMP" evidence="18">
    <location>
        <begin position="193"/>
        <end position="245"/>
    </location>
</feature>
<comment type="subcellular location">
    <subcellularLocation>
        <location evidence="2">Cell inner membrane</location>
        <topology evidence="2">Multi-pass membrane protein</topology>
    </subcellularLocation>
</comment>
<dbReference type="OrthoDB" id="9811306at2"/>
<feature type="domain" description="Histidine kinase" evidence="17">
    <location>
        <begin position="422"/>
        <end position="619"/>
    </location>
</feature>
<dbReference type="InterPro" id="IPR050482">
    <property type="entry name" value="Sensor_HK_TwoCompSys"/>
</dbReference>
<dbReference type="GO" id="GO:0046983">
    <property type="term" value="F:protein dimerization activity"/>
    <property type="evidence" value="ECO:0007669"/>
    <property type="project" value="UniProtKB-UniRule"/>
</dbReference>
<evidence type="ECO:0000256" key="15">
    <source>
        <dbReference type="SAM" id="MobiDB-lite"/>
    </source>
</evidence>
<dbReference type="CDD" id="cd19408">
    <property type="entry name" value="NarX_NarQ_sensor"/>
    <property type="match status" value="1"/>
</dbReference>
<dbReference type="Gene3D" id="1.20.120.960">
    <property type="entry name" value="Histidine kinase NarX, sensor domain"/>
    <property type="match status" value="1"/>
</dbReference>
<evidence type="ECO:0000259" key="18">
    <source>
        <dbReference type="PROSITE" id="PS50885"/>
    </source>
</evidence>
<evidence type="ECO:0000256" key="11">
    <source>
        <dbReference type="ARBA" id="ARBA00022989"/>
    </source>
</evidence>
<dbReference type="InterPro" id="IPR005467">
    <property type="entry name" value="His_kinase_dom"/>
</dbReference>
<evidence type="ECO:0000256" key="10">
    <source>
        <dbReference type="ARBA" id="ARBA00022840"/>
    </source>
</evidence>
<dbReference type="InterPro" id="IPR036890">
    <property type="entry name" value="HATPase_C_sf"/>
</dbReference>
<accession>W0DI02</accession>
<dbReference type="SUPFAM" id="SSF158472">
    <property type="entry name" value="HAMP domain-like"/>
    <property type="match status" value="1"/>
</dbReference>
<dbReference type="Gene3D" id="1.10.8.500">
    <property type="entry name" value="HAMP domain in histidine kinase"/>
    <property type="match status" value="1"/>
</dbReference>
<comment type="catalytic activity">
    <reaction evidence="1 14">
        <text>ATP + protein L-histidine = ADP + protein N-phospho-L-histidine.</text>
        <dbReference type="EC" id="2.7.13.3"/>
    </reaction>
</comment>
<evidence type="ECO:0000256" key="3">
    <source>
        <dbReference type="ARBA" id="ARBA00022475"/>
    </source>
</evidence>
<sequence>MFDGMNRSLMLRLGFAFSLIAALALFGIVTSVIIAETLRGEATAINRAGALRMQTYMISTELLERRVESAEARKLRIVSALDRFEARYLGEALTRIVPRGTSEPARQVYDKVGHTWEHRIRPGVVAALDQPPDAEQLGPLRQEMDAFVVLIDDLVRHLEQKTESKVQLLRFTQGMSLFLTLVVIFITMYFVRTEVLQPLRALLRAAEAVRRRDFGWRIRHTGDDELGQLGATFNLMARDLSQTYEDLETRVREKTGALERSNRSLELMYRSLMHLHDASLADASYSRTLRELERFLGLGAGSVCVVEPDGRKGFRMATSDTAPGSGPVFCTLESCQNCLDDGRTRLNRPRSSADTGRVLSVPLRDGDRIHGLLRMQVPDGVNLEPWQIQLAEGVAQHLGTAIGRQHRADQLNRLALLEERATIARELHDSLAQALTYMKIQVSRLQGMLKTPGREFQMESTLRDLRKGLNSAYGELRELLTTFRIRMDEQGLNRVLEATVREFADRGELSIRLHNRVADGQIGVNEEIHVLQIVREALSNVIKHSGAHAATVGLDTLPDGRIRVMIEDDGRGMPEPAGKHGHYGLTIMRERARNLDGELEILPRSGGGTIVAVLFEPAALAAAHTEPLNENTTDEPIRLPKARSQS</sequence>
<evidence type="ECO:0000313" key="20">
    <source>
        <dbReference type="Proteomes" id="UP000005289"/>
    </source>
</evidence>
<gene>
    <name evidence="19" type="ORF">THITH_08175</name>
</gene>
<evidence type="ECO:0000256" key="7">
    <source>
        <dbReference type="ARBA" id="ARBA00022692"/>
    </source>
</evidence>
<evidence type="ECO:0000256" key="13">
    <source>
        <dbReference type="ARBA" id="ARBA00023136"/>
    </source>
</evidence>
<keyword evidence="7 16" id="KW-0812">Transmembrane</keyword>
<dbReference type="Gene3D" id="3.30.450.40">
    <property type="match status" value="1"/>
</dbReference>
<evidence type="ECO:0000256" key="5">
    <source>
        <dbReference type="ARBA" id="ARBA00022553"/>
    </source>
</evidence>
<keyword evidence="11 16" id="KW-1133">Transmembrane helix</keyword>
<dbReference type="Pfam" id="PF07730">
    <property type="entry name" value="HisKA_3"/>
    <property type="match status" value="1"/>
</dbReference>
<evidence type="ECO:0000256" key="1">
    <source>
        <dbReference type="ARBA" id="ARBA00000085"/>
    </source>
</evidence>
<keyword evidence="4 14" id="KW-0997">Cell inner membrane</keyword>
<evidence type="ECO:0000256" key="8">
    <source>
        <dbReference type="ARBA" id="ARBA00022741"/>
    </source>
</evidence>
<protein>
    <recommendedName>
        <fullName evidence="14">Sensor protein</fullName>
        <ecNumber evidence="14">2.7.13.3</ecNumber>
    </recommendedName>
</protein>
<reference evidence="19 20" key="1">
    <citation type="submission" date="2013-12" db="EMBL/GenBank/DDBJ databases">
        <authorList>
            <consortium name="DOE Joint Genome Institute"/>
            <person name="Muyzer G."/>
            <person name="Huntemann M."/>
            <person name="Han J."/>
            <person name="Chen A."/>
            <person name="Kyrpides N."/>
            <person name="Mavromatis K."/>
            <person name="Markowitz V."/>
            <person name="Palaniappan K."/>
            <person name="Ivanova N."/>
            <person name="Schaumberg A."/>
            <person name="Pati A."/>
            <person name="Liolios K."/>
            <person name="Nordberg H.P."/>
            <person name="Cantor M.N."/>
            <person name="Hua S.X."/>
            <person name="Woyke T."/>
        </authorList>
    </citation>
    <scope>NUCLEOTIDE SEQUENCE [LARGE SCALE GENOMIC DNA]</scope>
    <source>
        <strain evidence="19 20">ARh 1</strain>
    </source>
</reference>
<evidence type="ECO:0000256" key="9">
    <source>
        <dbReference type="ARBA" id="ARBA00022777"/>
    </source>
</evidence>
<keyword evidence="6 14" id="KW-0808">Transferase</keyword>
<dbReference type="Pfam" id="PF00672">
    <property type="entry name" value="HAMP"/>
    <property type="match status" value="1"/>
</dbReference>
<evidence type="ECO:0000256" key="2">
    <source>
        <dbReference type="ARBA" id="ARBA00004429"/>
    </source>
</evidence>
<dbReference type="SMART" id="SM00304">
    <property type="entry name" value="HAMP"/>
    <property type="match status" value="1"/>
</dbReference>
<dbReference type="KEGG" id="tti:THITH_08175"/>
<dbReference type="PROSITE" id="PS50885">
    <property type="entry name" value="HAMP"/>
    <property type="match status" value="1"/>
</dbReference>
<evidence type="ECO:0000256" key="4">
    <source>
        <dbReference type="ARBA" id="ARBA00022519"/>
    </source>
</evidence>
<dbReference type="InterPro" id="IPR016380">
    <property type="entry name" value="Sig_transdc_His_kin_NarX/NarQ"/>
</dbReference>
<dbReference type="GO" id="GO:0005524">
    <property type="term" value="F:ATP binding"/>
    <property type="evidence" value="ECO:0007669"/>
    <property type="project" value="UniProtKB-UniRule"/>
</dbReference>
<dbReference type="EMBL" id="CP007029">
    <property type="protein sequence ID" value="AHE98244.1"/>
    <property type="molecule type" value="Genomic_DNA"/>
</dbReference>
<dbReference type="SUPFAM" id="SSF55781">
    <property type="entry name" value="GAF domain-like"/>
    <property type="match status" value="1"/>
</dbReference>
<dbReference type="PANTHER" id="PTHR24421">
    <property type="entry name" value="NITRATE/NITRITE SENSOR PROTEIN NARX-RELATED"/>
    <property type="match status" value="1"/>
</dbReference>
<dbReference type="InterPro" id="IPR029095">
    <property type="entry name" value="NarX-like_N"/>
</dbReference>
<evidence type="ECO:0000256" key="12">
    <source>
        <dbReference type="ARBA" id="ARBA00023012"/>
    </source>
</evidence>
<keyword evidence="13 14" id="KW-0472">Membrane</keyword>
<dbReference type="GO" id="GO:0000155">
    <property type="term" value="F:phosphorelay sensor kinase activity"/>
    <property type="evidence" value="ECO:0007669"/>
    <property type="project" value="UniProtKB-UniRule"/>
</dbReference>
<organism evidence="19 20">
    <name type="scientific">Thioalkalivibrio paradoxus ARh 1</name>
    <dbReference type="NCBI Taxonomy" id="713585"/>
    <lineage>
        <taxon>Bacteria</taxon>
        <taxon>Pseudomonadati</taxon>
        <taxon>Pseudomonadota</taxon>
        <taxon>Gammaproteobacteria</taxon>
        <taxon>Chromatiales</taxon>
        <taxon>Ectothiorhodospiraceae</taxon>
        <taxon>Thioalkalivibrio</taxon>
    </lineage>
</organism>
<keyword evidence="8 14" id="KW-0547">Nucleotide-binding</keyword>
<keyword evidence="20" id="KW-1185">Reference proteome</keyword>
<dbReference type="HOGENOM" id="CLU_000445_20_10_6"/>
<dbReference type="STRING" id="713585.THITH_08175"/>
<evidence type="ECO:0000256" key="14">
    <source>
        <dbReference type="PIRNR" id="PIRNR003167"/>
    </source>
</evidence>
<proteinExistence type="predicted"/>
<evidence type="ECO:0000256" key="6">
    <source>
        <dbReference type="ARBA" id="ARBA00022679"/>
    </source>
</evidence>
<dbReference type="AlphaFoldDB" id="W0DI02"/>
<dbReference type="CDD" id="cd16917">
    <property type="entry name" value="HATPase_UhpB-NarQ-NarX-like"/>
    <property type="match status" value="1"/>
</dbReference>
<dbReference type="Gene3D" id="3.30.565.10">
    <property type="entry name" value="Histidine kinase-like ATPase, C-terminal domain"/>
    <property type="match status" value="1"/>
</dbReference>
<keyword evidence="3 14" id="KW-1003">Cell membrane</keyword>
<dbReference type="InterPro" id="IPR003594">
    <property type="entry name" value="HATPase_dom"/>
</dbReference>